<dbReference type="PROSITE" id="PS50157">
    <property type="entry name" value="ZINC_FINGER_C2H2_2"/>
    <property type="match status" value="7"/>
</dbReference>
<dbReference type="Gene3D" id="3.30.160.60">
    <property type="entry name" value="Classic Zinc Finger"/>
    <property type="match status" value="6"/>
</dbReference>
<dbReference type="SMART" id="SM00355">
    <property type="entry name" value="ZnF_C2H2"/>
    <property type="match status" value="7"/>
</dbReference>
<feature type="compositionally biased region" description="Basic and acidic residues" evidence="13">
    <location>
        <begin position="234"/>
        <end position="244"/>
    </location>
</feature>
<dbReference type="GO" id="GO:0001817">
    <property type="term" value="P:regulation of cytokine production"/>
    <property type="evidence" value="ECO:0007669"/>
    <property type="project" value="TreeGrafter"/>
</dbReference>
<evidence type="ECO:0000259" key="14">
    <source>
        <dbReference type="PROSITE" id="PS50157"/>
    </source>
</evidence>
<feature type="domain" description="C2H2-type" evidence="14">
    <location>
        <begin position="147"/>
        <end position="174"/>
    </location>
</feature>
<feature type="domain" description="C2H2-type" evidence="14">
    <location>
        <begin position="31"/>
        <end position="58"/>
    </location>
</feature>
<dbReference type="Pfam" id="PF13912">
    <property type="entry name" value="zf-C2H2_6"/>
    <property type="match status" value="1"/>
</dbReference>
<feature type="domain" description="C2H2-type" evidence="14">
    <location>
        <begin position="59"/>
        <end position="88"/>
    </location>
</feature>
<dbReference type="PANTHER" id="PTHR24399">
    <property type="entry name" value="ZINC FINGER AND BTB DOMAIN-CONTAINING"/>
    <property type="match status" value="1"/>
</dbReference>
<dbReference type="GO" id="GO:0002682">
    <property type="term" value="P:regulation of immune system process"/>
    <property type="evidence" value="ECO:0007669"/>
    <property type="project" value="TreeGrafter"/>
</dbReference>
<dbReference type="PANTHER" id="PTHR24399:SF31">
    <property type="entry name" value="ZINC FINGER PROTEIN PLAGL1"/>
    <property type="match status" value="1"/>
</dbReference>
<proteinExistence type="inferred from homology"/>
<evidence type="ECO:0000256" key="10">
    <source>
        <dbReference type="ARBA" id="ARBA00023163"/>
    </source>
</evidence>
<dbReference type="STRING" id="409849.ENSPMGP00000017695"/>
<dbReference type="GO" id="GO:0008270">
    <property type="term" value="F:zinc ion binding"/>
    <property type="evidence" value="ECO:0007669"/>
    <property type="project" value="UniProtKB-KW"/>
</dbReference>
<feature type="region of interest" description="Disordered" evidence="13">
    <location>
        <begin position="312"/>
        <end position="365"/>
    </location>
</feature>
<dbReference type="SUPFAM" id="SSF57667">
    <property type="entry name" value="beta-beta-alpha zinc fingers"/>
    <property type="match status" value="4"/>
</dbReference>
<dbReference type="PROSITE" id="PS00028">
    <property type="entry name" value="ZINC_FINGER_C2H2_1"/>
    <property type="match status" value="7"/>
</dbReference>
<dbReference type="Pfam" id="PF00096">
    <property type="entry name" value="zf-C2H2"/>
    <property type="match status" value="2"/>
</dbReference>
<feature type="domain" description="C2H2-type" evidence="14">
    <location>
        <begin position="118"/>
        <end position="148"/>
    </location>
</feature>
<keyword evidence="6" id="KW-0862">Zinc</keyword>
<comment type="subcellular location">
    <subcellularLocation>
        <location evidence="1">Nucleus</location>
    </subcellularLocation>
</comment>
<organism evidence="15 16">
    <name type="scientific">Periophthalmus magnuspinnatus</name>
    <dbReference type="NCBI Taxonomy" id="409849"/>
    <lineage>
        <taxon>Eukaryota</taxon>
        <taxon>Metazoa</taxon>
        <taxon>Chordata</taxon>
        <taxon>Craniata</taxon>
        <taxon>Vertebrata</taxon>
        <taxon>Euteleostomi</taxon>
        <taxon>Actinopterygii</taxon>
        <taxon>Neopterygii</taxon>
        <taxon>Teleostei</taxon>
        <taxon>Neoteleostei</taxon>
        <taxon>Acanthomorphata</taxon>
        <taxon>Gobiaria</taxon>
        <taxon>Gobiiformes</taxon>
        <taxon>Gobioidei</taxon>
        <taxon>Gobiidae</taxon>
        <taxon>Oxudercinae</taxon>
        <taxon>Periophthalmus</taxon>
    </lineage>
</organism>
<dbReference type="FunFam" id="3.30.160.60:FF:000446">
    <property type="entry name" value="Zinc finger protein"/>
    <property type="match status" value="1"/>
</dbReference>
<dbReference type="GO" id="GO:0000978">
    <property type="term" value="F:RNA polymerase II cis-regulatory region sequence-specific DNA binding"/>
    <property type="evidence" value="ECO:0007669"/>
    <property type="project" value="TreeGrafter"/>
</dbReference>
<keyword evidence="11" id="KW-0539">Nucleus</keyword>
<reference evidence="15" key="1">
    <citation type="submission" date="2025-08" db="UniProtKB">
        <authorList>
            <consortium name="Ensembl"/>
        </authorList>
    </citation>
    <scope>IDENTIFICATION</scope>
</reference>
<feature type="domain" description="C2H2-type" evidence="14">
    <location>
        <begin position="182"/>
        <end position="209"/>
    </location>
</feature>
<comment type="similarity">
    <text evidence="2">Belongs to the krueppel C2H2-type zinc-finger protein family.</text>
</comment>
<keyword evidence="3" id="KW-0479">Metal-binding</keyword>
<protein>
    <recommendedName>
        <fullName evidence="14">C2H2-type domain-containing protein</fullName>
    </recommendedName>
</protein>
<dbReference type="InterPro" id="IPR013087">
    <property type="entry name" value="Znf_C2H2_type"/>
</dbReference>
<dbReference type="FunFam" id="3.30.160.60:FF:000425">
    <property type="entry name" value="PLAG1 like zinc finger 1"/>
    <property type="match status" value="1"/>
</dbReference>
<dbReference type="InterPro" id="IPR036236">
    <property type="entry name" value="Znf_C2H2_sf"/>
</dbReference>
<evidence type="ECO:0000256" key="11">
    <source>
        <dbReference type="ARBA" id="ARBA00023242"/>
    </source>
</evidence>
<evidence type="ECO:0000313" key="15">
    <source>
        <dbReference type="Ensembl" id="ENSPMGP00000017695.1"/>
    </source>
</evidence>
<feature type="region of interest" description="Disordered" evidence="13">
    <location>
        <begin position="1"/>
        <end position="23"/>
    </location>
</feature>
<dbReference type="GO" id="GO:0001228">
    <property type="term" value="F:DNA-binding transcription activator activity, RNA polymerase II-specific"/>
    <property type="evidence" value="ECO:0007669"/>
    <property type="project" value="TreeGrafter"/>
</dbReference>
<dbReference type="GO" id="GO:0005654">
    <property type="term" value="C:nucleoplasm"/>
    <property type="evidence" value="ECO:0007669"/>
    <property type="project" value="TreeGrafter"/>
</dbReference>
<dbReference type="Proteomes" id="UP000261520">
    <property type="component" value="Unplaced"/>
</dbReference>
<name>A0A3B4ALX7_9GOBI</name>
<evidence type="ECO:0000256" key="3">
    <source>
        <dbReference type="ARBA" id="ARBA00022723"/>
    </source>
</evidence>
<evidence type="ECO:0000256" key="2">
    <source>
        <dbReference type="ARBA" id="ARBA00006991"/>
    </source>
</evidence>
<keyword evidence="9" id="KW-0010">Activator</keyword>
<keyword evidence="4" id="KW-0677">Repeat</keyword>
<keyword evidence="8" id="KW-0238">DNA-binding</keyword>
<dbReference type="FunFam" id="3.30.160.60:FF:000231">
    <property type="entry name" value="PLAG1 like zinc finger 2"/>
    <property type="match status" value="1"/>
</dbReference>
<evidence type="ECO:0000256" key="4">
    <source>
        <dbReference type="ARBA" id="ARBA00022737"/>
    </source>
</evidence>
<feature type="domain" description="C2H2-type" evidence="14">
    <location>
        <begin position="89"/>
        <end position="116"/>
    </location>
</feature>
<evidence type="ECO:0000256" key="13">
    <source>
        <dbReference type="SAM" id="MobiDB-lite"/>
    </source>
</evidence>
<evidence type="ECO:0000256" key="7">
    <source>
        <dbReference type="ARBA" id="ARBA00023015"/>
    </source>
</evidence>
<keyword evidence="7" id="KW-0805">Transcription regulation</keyword>
<feature type="domain" description="C2H2-type" evidence="14">
    <location>
        <begin position="210"/>
        <end position="238"/>
    </location>
</feature>
<evidence type="ECO:0000256" key="8">
    <source>
        <dbReference type="ARBA" id="ARBA00023125"/>
    </source>
</evidence>
<dbReference type="FunFam" id="3.30.160.60:FF:000256">
    <property type="entry name" value="PLAG1 like zinc finger 2"/>
    <property type="match status" value="1"/>
</dbReference>
<keyword evidence="5 12" id="KW-0863">Zinc-finger</keyword>
<feature type="region of interest" description="Disordered" evidence="13">
    <location>
        <begin position="230"/>
        <end position="282"/>
    </location>
</feature>
<dbReference type="AlphaFoldDB" id="A0A3B4ALX7"/>
<evidence type="ECO:0000256" key="9">
    <source>
        <dbReference type="ARBA" id="ARBA00023159"/>
    </source>
</evidence>
<keyword evidence="10" id="KW-0804">Transcription</keyword>
<evidence type="ECO:0000256" key="12">
    <source>
        <dbReference type="PROSITE-ProRule" id="PRU00042"/>
    </source>
</evidence>
<reference evidence="15" key="2">
    <citation type="submission" date="2025-09" db="UniProtKB">
        <authorList>
            <consortium name="Ensembl"/>
        </authorList>
    </citation>
    <scope>IDENTIFICATION</scope>
</reference>
<dbReference type="Ensembl" id="ENSPMGT00000018879.1">
    <property type="protein sequence ID" value="ENSPMGP00000017695.1"/>
    <property type="gene ID" value="ENSPMGG00000014475.1"/>
</dbReference>
<evidence type="ECO:0000313" key="16">
    <source>
        <dbReference type="Proteomes" id="UP000261520"/>
    </source>
</evidence>
<feature type="compositionally biased region" description="Polar residues" evidence="13">
    <location>
        <begin position="338"/>
        <end position="355"/>
    </location>
</feature>
<dbReference type="GO" id="GO:0001227">
    <property type="term" value="F:DNA-binding transcription repressor activity, RNA polymerase II-specific"/>
    <property type="evidence" value="ECO:0007669"/>
    <property type="project" value="TreeGrafter"/>
</dbReference>
<accession>A0A3B4ALX7</accession>
<keyword evidence="16" id="KW-1185">Reference proteome</keyword>
<sequence length="365" mass="40962">MATGPQAPREQVLEVTSGRRRRAEGKPKKNFCCQQCQKAFNSLEKLKVHSYSHTGERPFGCSQPDCSKAFVSKYKLLRHMATHSPEKNHKCSYCEKMFHRKDHLKNHLHTHDPNKEAFCCQQCGKSYNTKLGFKRHLALHAAHSGDLTCQVCLQSLPSTSLLLEHLKSHAGKSSSGTKEKKHRCEHCERRFYTRKDVRRHMVVHTGRKDFLCQYCAQRFGRKDHLTRHVKKSHGRELLRVKSEPTDLLDGSSQEHPPLPPSSKLELDDPDQESKMSTPTAATAGESLASSLIDFSQLFNFLPLNGPVYSAQAGGSGEASGSYRSSEDPLPLEDAPESADSSLQLPPFMSSLSSAPTLPRFHQAFQ</sequence>
<evidence type="ECO:0000256" key="1">
    <source>
        <dbReference type="ARBA" id="ARBA00004123"/>
    </source>
</evidence>
<evidence type="ECO:0000256" key="6">
    <source>
        <dbReference type="ARBA" id="ARBA00022833"/>
    </source>
</evidence>
<evidence type="ECO:0000256" key="5">
    <source>
        <dbReference type="ARBA" id="ARBA00022771"/>
    </source>
</evidence>